<feature type="non-terminal residue" evidence="1">
    <location>
        <position position="1"/>
    </location>
</feature>
<evidence type="ECO:0000313" key="1">
    <source>
        <dbReference type="EMBL" id="EJW71992.1"/>
    </source>
</evidence>
<dbReference type="EMBL" id="ADBV01017217">
    <property type="protein sequence ID" value="EJW71992.1"/>
    <property type="molecule type" value="Genomic_DNA"/>
</dbReference>
<protein>
    <submittedName>
        <fullName evidence="1">Uncharacterized protein</fullName>
    </submittedName>
</protein>
<reference evidence="2" key="1">
    <citation type="submission" date="2012-08" db="EMBL/GenBank/DDBJ databases">
        <title>The Genome Sequence of Wuchereria bancrofti.</title>
        <authorList>
            <person name="Nutman T.B."/>
            <person name="Fink D.L."/>
            <person name="Russ C."/>
            <person name="Young S."/>
            <person name="Zeng Q."/>
            <person name="Koehrsen M."/>
            <person name="Alvarado L."/>
            <person name="Berlin A."/>
            <person name="Chapman S.B."/>
            <person name="Chen Z."/>
            <person name="Freedman E."/>
            <person name="Gellesch M."/>
            <person name="Goldberg J."/>
            <person name="Griggs A."/>
            <person name="Gujja S."/>
            <person name="Heilman E.R."/>
            <person name="Heiman D."/>
            <person name="Hepburn T."/>
            <person name="Howarth C."/>
            <person name="Jen D."/>
            <person name="Larson L."/>
            <person name="Lewis B."/>
            <person name="Mehta T."/>
            <person name="Park D."/>
            <person name="Pearson M."/>
            <person name="Roberts A."/>
            <person name="Saif S."/>
            <person name="Shea T."/>
            <person name="Shenoy N."/>
            <person name="Sisk P."/>
            <person name="Stolte C."/>
            <person name="Sykes S."/>
            <person name="Walk T."/>
            <person name="White J."/>
            <person name="Yandava C."/>
            <person name="Haas B."/>
            <person name="Henn M.R."/>
            <person name="Nusbaum C."/>
            <person name="Birren B."/>
        </authorList>
    </citation>
    <scope>NUCLEOTIDE SEQUENCE [LARGE SCALE GENOMIC DNA]</scope>
    <source>
        <strain evidence="2">NA</strain>
    </source>
</reference>
<gene>
    <name evidence="1" type="ORF">WUBG_17099</name>
</gene>
<sequence length="114" mass="12906">DIRVGVLIEEEVEKGKLCVRSASQCLRQSIMIENWDRTSFHRAIYSLRNCLPVIWPSFCNPTQSVSQSFEPSIKCKQKKAGWGGGALNHSYHPRLTSLLFSILPLLPRSPNIHS</sequence>
<comment type="caution">
    <text evidence="1">The sequence shown here is derived from an EMBL/GenBank/DDBJ whole genome shotgun (WGS) entry which is preliminary data.</text>
</comment>
<dbReference type="AlphaFoldDB" id="J9E4U1"/>
<name>J9E4U1_WUCBA</name>
<proteinExistence type="predicted"/>
<dbReference type="Proteomes" id="UP000004810">
    <property type="component" value="Unassembled WGS sequence"/>
</dbReference>
<accession>J9E4U1</accession>
<evidence type="ECO:0000313" key="2">
    <source>
        <dbReference type="Proteomes" id="UP000004810"/>
    </source>
</evidence>
<organism evidence="1 2">
    <name type="scientific">Wuchereria bancrofti</name>
    <dbReference type="NCBI Taxonomy" id="6293"/>
    <lineage>
        <taxon>Eukaryota</taxon>
        <taxon>Metazoa</taxon>
        <taxon>Ecdysozoa</taxon>
        <taxon>Nematoda</taxon>
        <taxon>Chromadorea</taxon>
        <taxon>Rhabditida</taxon>
        <taxon>Spirurina</taxon>
        <taxon>Spiruromorpha</taxon>
        <taxon>Filarioidea</taxon>
        <taxon>Onchocercidae</taxon>
        <taxon>Wuchereria</taxon>
    </lineage>
</organism>